<evidence type="ECO:0008006" key="3">
    <source>
        <dbReference type="Google" id="ProtNLM"/>
    </source>
</evidence>
<proteinExistence type="predicted"/>
<dbReference type="Proteomes" id="UP001549749">
    <property type="component" value="Unassembled WGS sequence"/>
</dbReference>
<dbReference type="InterPro" id="IPR036895">
    <property type="entry name" value="Uracil-DNA_glycosylase-like_sf"/>
</dbReference>
<gene>
    <name evidence="1" type="ORF">ABR189_18800</name>
</gene>
<evidence type="ECO:0000313" key="1">
    <source>
        <dbReference type="EMBL" id="MET6999445.1"/>
    </source>
</evidence>
<sequence length="177" mass="21092">MTKIRHRFLNHTINPKTETLVIGTFNPDTEENKADFFYGRQRNFLWTLIPTAFNESSLKTKPKDEKLKFIEKYRIDFIDLISEVEVDEVANYDDGYLDNKVTEWINVISKINKLPNLKRVCLTRKSFGDIPNMKSRIDEIKNYCNERKISFQFLTTPARFYGQAKQTEWTNFFRNDN</sequence>
<reference evidence="1 2" key="1">
    <citation type="submission" date="2024-06" db="EMBL/GenBank/DDBJ databases">
        <title>Chitinophaga defluvii sp. nov., isolated from municipal sewage.</title>
        <authorList>
            <person name="Zhang L."/>
        </authorList>
    </citation>
    <scope>NUCLEOTIDE SEQUENCE [LARGE SCALE GENOMIC DNA]</scope>
    <source>
        <strain evidence="1 2">H8</strain>
    </source>
</reference>
<dbReference type="RefSeq" id="WP_354662008.1">
    <property type="nucleotide sequence ID" value="NZ_JBEXAC010000002.1"/>
</dbReference>
<keyword evidence="2" id="KW-1185">Reference proteome</keyword>
<accession>A0ABV2T9X8</accession>
<comment type="caution">
    <text evidence="1">The sequence shown here is derived from an EMBL/GenBank/DDBJ whole genome shotgun (WGS) entry which is preliminary data.</text>
</comment>
<dbReference type="EMBL" id="JBEXAC010000002">
    <property type="protein sequence ID" value="MET6999445.1"/>
    <property type="molecule type" value="Genomic_DNA"/>
</dbReference>
<name>A0ABV2T9X8_9BACT</name>
<protein>
    <recommendedName>
        <fullName evidence="3">G/U mismatch-specific uracil-DNA glycosylase</fullName>
    </recommendedName>
</protein>
<dbReference type="Gene3D" id="3.40.470.10">
    <property type="entry name" value="Uracil-DNA glycosylase-like domain"/>
    <property type="match status" value="1"/>
</dbReference>
<organism evidence="1 2">
    <name type="scientific">Chitinophaga defluvii</name>
    <dbReference type="NCBI Taxonomy" id="3163343"/>
    <lineage>
        <taxon>Bacteria</taxon>
        <taxon>Pseudomonadati</taxon>
        <taxon>Bacteroidota</taxon>
        <taxon>Chitinophagia</taxon>
        <taxon>Chitinophagales</taxon>
        <taxon>Chitinophagaceae</taxon>
        <taxon>Chitinophaga</taxon>
    </lineage>
</organism>
<evidence type="ECO:0000313" key="2">
    <source>
        <dbReference type="Proteomes" id="UP001549749"/>
    </source>
</evidence>